<keyword evidence="2" id="KW-1185">Reference proteome</keyword>
<dbReference type="Pfam" id="PF17239">
    <property type="entry name" value="DUF5312"/>
    <property type="match status" value="1"/>
</dbReference>
<evidence type="ECO:0000313" key="1">
    <source>
        <dbReference type="EMBL" id="QQO11131.1"/>
    </source>
</evidence>
<evidence type="ECO:0000313" key="2">
    <source>
        <dbReference type="Proteomes" id="UP000595917"/>
    </source>
</evidence>
<dbReference type="InterPro" id="IPR035196">
    <property type="entry name" value="DUF5312"/>
</dbReference>
<dbReference type="KEGG" id="bhc:JFL75_09520"/>
<dbReference type="RefSeq" id="WP_215628440.1">
    <property type="nucleotide sequence ID" value="NZ_CP067089.2"/>
</dbReference>
<proteinExistence type="predicted"/>
<dbReference type="EMBL" id="CP067089">
    <property type="protein sequence ID" value="QQO11131.1"/>
    <property type="molecule type" value="Genomic_DNA"/>
</dbReference>
<name>A0A7T7XRG6_9SPIR</name>
<sequence>MEDGGVFNRLVSELSLSERGRLLSKLNSHSELTQEPLYVEEKGTAALDIKQQYEKTPWYMRLFYLIVGIFKSKTPESVFEDRLVARLGAIIDDKSPGLYDYRRELLLPDFQKELVGLKENSRFFYNALDVSVNRDKGAFFVFLASLEMPEIHKQLSEDTDPLTIARSNPGSSESEVHQKSLRTMENILNSITDDQRGVMYYNARSLYCLKELSSFLFDRIVNAFSFEPSAAGPACAVRLVRDQLVSLNNVLYSMSHVPSMPLLESLFVFMLQDHMGDVVFDVESEIKTLLSRAEVSLGGIRRFNKTVPLTLIIRCAVRNMALSPKAIPGGEDWFAVYRDYWKKQIDDQYREFAKTRKQKNLAEAFKQFLMGTDLKPLANAASDSDPDRITVAGALGLSFLAAFHTTIFSRDLNKVLRPILLDGEFYKRENRTEFTEAYNDLMKLDDTVSKFDSKLSAEGDYGKRYATAKGEIASLPIKRRKIQNVVQEASEESLRIIDTARRAMKTLIQVLNGILKKDPTGHFDTLSNLASFTGKNTPLFTDSIEDTLDKLEKALNLLDEVNILEVGK</sequence>
<protein>
    <submittedName>
        <fullName evidence="1">Uncharacterized protein</fullName>
    </submittedName>
</protein>
<organism evidence="1 2">
    <name type="scientific">Breznakiella homolactica</name>
    <dbReference type="NCBI Taxonomy" id="2798577"/>
    <lineage>
        <taxon>Bacteria</taxon>
        <taxon>Pseudomonadati</taxon>
        <taxon>Spirochaetota</taxon>
        <taxon>Spirochaetia</taxon>
        <taxon>Spirochaetales</taxon>
        <taxon>Breznakiellaceae</taxon>
        <taxon>Breznakiella</taxon>
    </lineage>
</organism>
<reference evidence="1" key="1">
    <citation type="submission" date="2021-01" db="EMBL/GenBank/DDBJ databases">
        <title>Description of Breznakiella homolactica.</title>
        <authorList>
            <person name="Song Y."/>
            <person name="Brune A."/>
        </authorList>
    </citation>
    <scope>NUCLEOTIDE SEQUENCE</scope>
    <source>
        <strain evidence="1">RmG30</strain>
    </source>
</reference>
<dbReference type="AlphaFoldDB" id="A0A7T7XRG6"/>
<dbReference type="Proteomes" id="UP000595917">
    <property type="component" value="Chromosome"/>
</dbReference>
<accession>A0A7T7XRG6</accession>
<gene>
    <name evidence="1" type="ORF">JFL75_09520</name>
</gene>